<dbReference type="GO" id="GO:0015658">
    <property type="term" value="F:branched-chain amino acid transmembrane transporter activity"/>
    <property type="evidence" value="ECO:0007669"/>
    <property type="project" value="TreeGrafter"/>
</dbReference>
<evidence type="ECO:0000256" key="5">
    <source>
        <dbReference type="ARBA" id="ARBA00022970"/>
    </source>
</evidence>
<dbReference type="Proteomes" id="UP000320048">
    <property type="component" value="Unassembled WGS sequence"/>
</dbReference>
<dbReference type="AlphaFoldDB" id="A0A537J6K9"/>
<evidence type="ECO:0000256" key="4">
    <source>
        <dbReference type="ARBA" id="ARBA00022840"/>
    </source>
</evidence>
<dbReference type="PROSITE" id="PS00211">
    <property type="entry name" value="ABC_TRANSPORTER_1"/>
    <property type="match status" value="1"/>
</dbReference>
<dbReference type="InterPro" id="IPR003593">
    <property type="entry name" value="AAA+_ATPase"/>
</dbReference>
<comment type="similarity">
    <text evidence="1">Belongs to the ABC transporter superfamily.</text>
</comment>
<sequence length="221" mass="23375">MLRVDGIRVVIKGFVILRGVSFDVPAGGLIGLVGRNGAGKTTTLKSIIGIVPVVAGGISMEGADLLSVPGHRRARMGIGYMPEDRRLIGTLTVEENILMPAWAGRAAAAGDRLAYIYRVMPEVGVMARRRASALSGGQQKMVALARAVMSGTRLLLLDEPFEGLSPAMGDRLAATIRQLRTDGASVCMAESDLKRIGFADEIFTIERGEIAPPSSSASSKR</sequence>
<dbReference type="EMBL" id="VBAO01000350">
    <property type="protein sequence ID" value="TMI78696.1"/>
    <property type="molecule type" value="Genomic_DNA"/>
</dbReference>
<dbReference type="GO" id="GO:0005524">
    <property type="term" value="F:ATP binding"/>
    <property type="evidence" value="ECO:0007669"/>
    <property type="project" value="UniProtKB-KW"/>
</dbReference>
<dbReference type="InterPro" id="IPR017871">
    <property type="entry name" value="ABC_transporter-like_CS"/>
</dbReference>
<accession>A0A537J6K9</accession>
<dbReference type="PANTHER" id="PTHR43820">
    <property type="entry name" value="HIGH-AFFINITY BRANCHED-CHAIN AMINO ACID TRANSPORT ATP-BINDING PROTEIN LIVF"/>
    <property type="match status" value="1"/>
</dbReference>
<organism evidence="7 8">
    <name type="scientific">Candidatus Segetimicrobium genomatis</name>
    <dbReference type="NCBI Taxonomy" id="2569760"/>
    <lineage>
        <taxon>Bacteria</taxon>
        <taxon>Bacillati</taxon>
        <taxon>Candidatus Sysuimicrobiota</taxon>
        <taxon>Candidatus Sysuimicrobiia</taxon>
        <taxon>Candidatus Sysuimicrobiales</taxon>
        <taxon>Candidatus Segetimicrobiaceae</taxon>
        <taxon>Candidatus Segetimicrobium</taxon>
    </lineage>
</organism>
<evidence type="ECO:0000313" key="8">
    <source>
        <dbReference type="Proteomes" id="UP000320048"/>
    </source>
</evidence>
<evidence type="ECO:0000313" key="7">
    <source>
        <dbReference type="EMBL" id="TMI78696.1"/>
    </source>
</evidence>
<dbReference type="Gene3D" id="3.40.50.300">
    <property type="entry name" value="P-loop containing nucleotide triphosphate hydrolases"/>
    <property type="match status" value="1"/>
</dbReference>
<dbReference type="PANTHER" id="PTHR43820:SF4">
    <property type="entry name" value="HIGH-AFFINITY BRANCHED-CHAIN AMINO ACID TRANSPORT ATP-BINDING PROTEIN LIVF"/>
    <property type="match status" value="1"/>
</dbReference>
<dbReference type="PROSITE" id="PS50893">
    <property type="entry name" value="ABC_TRANSPORTER_2"/>
    <property type="match status" value="1"/>
</dbReference>
<feature type="domain" description="ABC transporter" evidence="6">
    <location>
        <begin position="2"/>
        <end position="221"/>
    </location>
</feature>
<evidence type="ECO:0000256" key="1">
    <source>
        <dbReference type="ARBA" id="ARBA00005417"/>
    </source>
</evidence>
<dbReference type="SUPFAM" id="SSF52540">
    <property type="entry name" value="P-loop containing nucleoside triphosphate hydrolases"/>
    <property type="match status" value="1"/>
</dbReference>
<dbReference type="GO" id="GO:0015807">
    <property type="term" value="P:L-amino acid transport"/>
    <property type="evidence" value="ECO:0007669"/>
    <property type="project" value="TreeGrafter"/>
</dbReference>
<evidence type="ECO:0000256" key="3">
    <source>
        <dbReference type="ARBA" id="ARBA00022741"/>
    </source>
</evidence>
<gene>
    <name evidence="7" type="ORF">E6H04_11965</name>
</gene>
<evidence type="ECO:0000256" key="2">
    <source>
        <dbReference type="ARBA" id="ARBA00022448"/>
    </source>
</evidence>
<dbReference type="SMART" id="SM00382">
    <property type="entry name" value="AAA"/>
    <property type="match status" value="1"/>
</dbReference>
<proteinExistence type="inferred from homology"/>
<keyword evidence="4 7" id="KW-0067">ATP-binding</keyword>
<comment type="caution">
    <text evidence="7">The sequence shown here is derived from an EMBL/GenBank/DDBJ whole genome shotgun (WGS) entry which is preliminary data.</text>
</comment>
<keyword evidence="2" id="KW-0813">Transport</keyword>
<protein>
    <submittedName>
        <fullName evidence="7">ATP-binding cassette domain-containing protein</fullName>
    </submittedName>
</protein>
<dbReference type="InterPro" id="IPR052156">
    <property type="entry name" value="BCAA_Transport_ATP-bd_LivF"/>
</dbReference>
<keyword evidence="5" id="KW-0029">Amino-acid transport</keyword>
<evidence type="ECO:0000259" key="6">
    <source>
        <dbReference type="PROSITE" id="PS50893"/>
    </source>
</evidence>
<name>A0A537J6K9_9BACT</name>
<keyword evidence="3" id="KW-0547">Nucleotide-binding</keyword>
<dbReference type="Pfam" id="PF00005">
    <property type="entry name" value="ABC_tran"/>
    <property type="match status" value="1"/>
</dbReference>
<reference evidence="7 8" key="1">
    <citation type="journal article" date="2019" name="Nat. Microbiol.">
        <title>Mediterranean grassland soil C-N compound turnover is dependent on rainfall and depth, and is mediated by genomically divergent microorganisms.</title>
        <authorList>
            <person name="Diamond S."/>
            <person name="Andeer P.F."/>
            <person name="Li Z."/>
            <person name="Crits-Christoph A."/>
            <person name="Burstein D."/>
            <person name="Anantharaman K."/>
            <person name="Lane K.R."/>
            <person name="Thomas B.C."/>
            <person name="Pan C."/>
            <person name="Northen T.R."/>
            <person name="Banfield J.F."/>
        </authorList>
    </citation>
    <scope>NUCLEOTIDE SEQUENCE [LARGE SCALE GENOMIC DNA]</scope>
    <source>
        <strain evidence="7">NP_7</strain>
    </source>
</reference>
<dbReference type="InterPro" id="IPR027417">
    <property type="entry name" value="P-loop_NTPase"/>
</dbReference>
<dbReference type="InterPro" id="IPR003439">
    <property type="entry name" value="ABC_transporter-like_ATP-bd"/>
</dbReference>
<dbReference type="GO" id="GO:0016887">
    <property type="term" value="F:ATP hydrolysis activity"/>
    <property type="evidence" value="ECO:0007669"/>
    <property type="project" value="InterPro"/>
</dbReference>